<name>A0A7J0BU75_9BACT</name>
<organism evidence="2 3">
    <name type="scientific">Desulfovibrio psychrotolerans</name>
    <dbReference type="NCBI Taxonomy" id="415242"/>
    <lineage>
        <taxon>Bacteria</taxon>
        <taxon>Pseudomonadati</taxon>
        <taxon>Thermodesulfobacteriota</taxon>
        <taxon>Desulfovibrionia</taxon>
        <taxon>Desulfovibrionales</taxon>
        <taxon>Desulfovibrionaceae</taxon>
        <taxon>Desulfovibrio</taxon>
    </lineage>
</organism>
<dbReference type="AlphaFoldDB" id="A0A7J0BU75"/>
<dbReference type="PROSITE" id="PS51257">
    <property type="entry name" value="PROKAR_LIPOPROTEIN"/>
    <property type="match status" value="1"/>
</dbReference>
<dbReference type="EMBL" id="BLVP01000008">
    <property type="protein sequence ID" value="GFM37253.1"/>
    <property type="molecule type" value="Genomic_DNA"/>
</dbReference>
<feature type="region of interest" description="Disordered" evidence="1">
    <location>
        <begin position="239"/>
        <end position="261"/>
    </location>
</feature>
<dbReference type="Proteomes" id="UP000503820">
    <property type="component" value="Unassembled WGS sequence"/>
</dbReference>
<accession>A0A7J0BU75</accession>
<sequence>MYTPIRRPLAVLALCSLLALAVLLGGCIPQRQAPAVPDVNATAIPLQAPLTVMDGADFAVFTKRFLPELVRRKILDPQGRPVPDTPLLLHGTELPDGEYRPESYGKEIYHRLSLRYMWSAEERETVQDTVTHASLPSSGETVTIDESSLVVVGEFSTDIYKLVALLDWNGDGMRDWLVRYRFKPSVDEPSSSRMLIIEASGPEGMLEAQVIEAVECTPEGCNSYTGTALPAILGYDPTPAGEKMEAAQHAPSDSAGTPLPQ</sequence>
<protein>
    <submittedName>
        <fullName evidence="2">Lipoprotein</fullName>
    </submittedName>
</protein>
<evidence type="ECO:0000313" key="2">
    <source>
        <dbReference type="EMBL" id="GFM37253.1"/>
    </source>
</evidence>
<evidence type="ECO:0000256" key="1">
    <source>
        <dbReference type="SAM" id="MobiDB-lite"/>
    </source>
</evidence>
<dbReference type="RefSeq" id="WP_174409872.1">
    <property type="nucleotide sequence ID" value="NZ_BLVP01000008.1"/>
</dbReference>
<keyword evidence="2" id="KW-0449">Lipoprotein</keyword>
<reference evidence="2 3" key="1">
    <citation type="submission" date="2020-05" db="EMBL/GenBank/DDBJ databases">
        <title>Draft genome sequence of Desulfovibrio psychrotolerans JS1T.</title>
        <authorList>
            <person name="Ueno A."/>
            <person name="Tamazawa S."/>
            <person name="Tamamura S."/>
            <person name="Murakami T."/>
            <person name="Kiyama T."/>
            <person name="Inomata H."/>
            <person name="Amano Y."/>
            <person name="Miyakawa K."/>
            <person name="Tamaki H."/>
            <person name="Naganuma T."/>
            <person name="Kaneko K."/>
        </authorList>
    </citation>
    <scope>NUCLEOTIDE SEQUENCE [LARGE SCALE GENOMIC DNA]</scope>
    <source>
        <strain evidence="2 3">JS1</strain>
    </source>
</reference>
<keyword evidence="3" id="KW-1185">Reference proteome</keyword>
<gene>
    <name evidence="2" type="ORF">DSM19430T_19370</name>
</gene>
<comment type="caution">
    <text evidence="2">The sequence shown here is derived from an EMBL/GenBank/DDBJ whole genome shotgun (WGS) entry which is preliminary data.</text>
</comment>
<evidence type="ECO:0000313" key="3">
    <source>
        <dbReference type="Proteomes" id="UP000503820"/>
    </source>
</evidence>
<proteinExistence type="predicted"/>